<evidence type="ECO:0000313" key="14">
    <source>
        <dbReference type="Proteomes" id="UP000050795"/>
    </source>
</evidence>
<evidence type="ECO:0000259" key="13">
    <source>
        <dbReference type="PROSITE" id="PS50157"/>
    </source>
</evidence>
<dbReference type="SUPFAM" id="SSF57667">
    <property type="entry name" value="beta-beta-alpha zinc fingers"/>
    <property type="match status" value="2"/>
</dbReference>
<dbReference type="InterPro" id="IPR036236">
    <property type="entry name" value="Znf_C2H2_sf"/>
</dbReference>
<dbReference type="GO" id="GO:0008270">
    <property type="term" value="F:zinc ion binding"/>
    <property type="evidence" value="ECO:0007669"/>
    <property type="project" value="UniProtKB-KW"/>
</dbReference>
<keyword evidence="3" id="KW-0479">Metal-binding</keyword>
<evidence type="ECO:0000256" key="10">
    <source>
        <dbReference type="ARBA" id="ARBA00023242"/>
    </source>
</evidence>
<evidence type="ECO:0000256" key="2">
    <source>
        <dbReference type="ARBA" id="ARBA00006991"/>
    </source>
</evidence>
<dbReference type="SMART" id="SM00355">
    <property type="entry name" value="ZnF_C2H2"/>
    <property type="match status" value="4"/>
</dbReference>
<dbReference type="FunFam" id="3.30.160.60:FF:000344">
    <property type="entry name" value="zinc finger protein 90 homolog"/>
    <property type="match status" value="1"/>
</dbReference>
<dbReference type="WBParaSite" id="TREG1_106710.3">
    <property type="protein sequence ID" value="TREG1_106710.3"/>
    <property type="gene ID" value="TREG1_106710"/>
</dbReference>
<evidence type="ECO:0000256" key="9">
    <source>
        <dbReference type="ARBA" id="ARBA00023163"/>
    </source>
</evidence>
<feature type="domain" description="C2H2-type" evidence="13">
    <location>
        <begin position="355"/>
        <end position="382"/>
    </location>
</feature>
<feature type="compositionally biased region" description="Polar residues" evidence="12">
    <location>
        <begin position="587"/>
        <end position="598"/>
    </location>
</feature>
<reference evidence="14" key="1">
    <citation type="submission" date="2022-06" db="EMBL/GenBank/DDBJ databases">
        <authorList>
            <person name="Berger JAMES D."/>
            <person name="Berger JAMES D."/>
        </authorList>
    </citation>
    <scope>NUCLEOTIDE SEQUENCE [LARGE SCALE GENOMIC DNA]</scope>
</reference>
<evidence type="ECO:0000256" key="11">
    <source>
        <dbReference type="PROSITE-ProRule" id="PRU00042"/>
    </source>
</evidence>
<dbReference type="GO" id="GO:0000981">
    <property type="term" value="F:DNA-binding transcription factor activity, RNA polymerase II-specific"/>
    <property type="evidence" value="ECO:0007669"/>
    <property type="project" value="TreeGrafter"/>
</dbReference>
<sequence>MNFFSQFLELWNSRFPGDNKAPQLDCLKADQFSSVIDQRRALEEQSCKLSMSIEELKQKIDYDSFTNDYLQKCIQKLGAISQVFNEIEHNDPKIPGSSNSQLTPLNNFPGDIPNTMLSHHTQPCFPNNAPNFSLLPQCIASGLINSASPLLAAVATSTTPFLFPSTLNHFSCPDVIKSDPDLVGQSSRSVGSTDHSLFRSSHENQPFEVTPSPVHNNLFCSGTSYATPIVSRSLSHDTGSCMKSNYSTGLSGATTDAQAAAAAVAAAFGLNFPATGGSLTNNNNNNNMMGFNKQRNQSGSSLLQISPLSSINGTDGKEEDSSVDRPFQCMTCSRTFSVKAGLVQHMRTHTDERPYPCIHCGRAFKQKIQLTTHMRVHSGERPYGCRLCGKLFRQQSHVVQHLRTHTGEKPHKCYQCGKAFRQKYSLISHQRRMCRNRSASNPIAAGMTMWISPGAGGDTGNLIKEFSPNKCNSSIASPNVSLSTPVSVMTSLQSPPSPFVSSPVSNNLTLSQSHFQNPISLNGDSQCENPLTTRSRCNSLSKNKYELQDWPCASLSRHPSSRLSAAAGGGGAGVAVATASEDDSMHSPRTSRSNTLQSHAPMGLT</sequence>
<evidence type="ECO:0000256" key="6">
    <source>
        <dbReference type="ARBA" id="ARBA00022833"/>
    </source>
</evidence>
<dbReference type="Gene3D" id="3.30.160.60">
    <property type="entry name" value="Classic Zinc Finger"/>
    <property type="match status" value="4"/>
</dbReference>
<evidence type="ECO:0000256" key="3">
    <source>
        <dbReference type="ARBA" id="ARBA00022723"/>
    </source>
</evidence>
<dbReference type="GO" id="GO:0005634">
    <property type="term" value="C:nucleus"/>
    <property type="evidence" value="ECO:0007669"/>
    <property type="project" value="UniProtKB-SubCell"/>
</dbReference>
<protein>
    <recommendedName>
        <fullName evidence="13">C2H2-type domain-containing protein</fullName>
    </recommendedName>
</protein>
<keyword evidence="14" id="KW-1185">Reference proteome</keyword>
<evidence type="ECO:0000256" key="12">
    <source>
        <dbReference type="SAM" id="MobiDB-lite"/>
    </source>
</evidence>
<evidence type="ECO:0000256" key="1">
    <source>
        <dbReference type="ARBA" id="ARBA00004123"/>
    </source>
</evidence>
<keyword evidence="8" id="KW-0238">DNA-binding</keyword>
<evidence type="ECO:0000313" key="15">
    <source>
        <dbReference type="WBParaSite" id="TREG1_106710.2"/>
    </source>
</evidence>
<organism evidence="14 15">
    <name type="scientific">Trichobilharzia regenti</name>
    <name type="common">Nasal bird schistosome</name>
    <dbReference type="NCBI Taxonomy" id="157069"/>
    <lineage>
        <taxon>Eukaryota</taxon>
        <taxon>Metazoa</taxon>
        <taxon>Spiralia</taxon>
        <taxon>Lophotrochozoa</taxon>
        <taxon>Platyhelminthes</taxon>
        <taxon>Trematoda</taxon>
        <taxon>Digenea</taxon>
        <taxon>Strigeidida</taxon>
        <taxon>Schistosomatoidea</taxon>
        <taxon>Schistosomatidae</taxon>
        <taxon>Trichobilharzia</taxon>
    </lineage>
</organism>
<feature type="domain" description="C2H2-type" evidence="13">
    <location>
        <begin position="327"/>
        <end position="354"/>
    </location>
</feature>
<dbReference type="FunFam" id="3.30.160.60:FF:000016">
    <property type="entry name" value="zinc finger protein 37 homolog"/>
    <property type="match status" value="1"/>
</dbReference>
<dbReference type="GO" id="GO:0000978">
    <property type="term" value="F:RNA polymerase II cis-regulatory region sequence-specific DNA binding"/>
    <property type="evidence" value="ECO:0007669"/>
    <property type="project" value="TreeGrafter"/>
</dbReference>
<dbReference type="PROSITE" id="PS00028">
    <property type="entry name" value="ZINC_FINGER_C2H2_1"/>
    <property type="match status" value="3"/>
</dbReference>
<evidence type="ECO:0000256" key="7">
    <source>
        <dbReference type="ARBA" id="ARBA00023015"/>
    </source>
</evidence>
<dbReference type="WBParaSite" id="TREG1_106710.2">
    <property type="protein sequence ID" value="TREG1_106710.2"/>
    <property type="gene ID" value="TREG1_106710"/>
</dbReference>
<dbReference type="PANTHER" id="PTHR23235:SF120">
    <property type="entry name" value="KRUPPEL-LIKE FACTOR 15"/>
    <property type="match status" value="1"/>
</dbReference>
<dbReference type="PANTHER" id="PTHR23235">
    <property type="entry name" value="KRUEPPEL-LIKE TRANSCRIPTION FACTOR"/>
    <property type="match status" value="1"/>
</dbReference>
<reference evidence="15 16" key="2">
    <citation type="submission" date="2023-11" db="UniProtKB">
        <authorList>
            <consortium name="WormBaseParasite"/>
        </authorList>
    </citation>
    <scope>IDENTIFICATION</scope>
</reference>
<keyword evidence="9" id="KW-0804">Transcription</keyword>
<dbReference type="FunFam" id="3.30.160.60:FF:000902">
    <property type="entry name" value="Zinc finger protein 445"/>
    <property type="match status" value="1"/>
</dbReference>
<keyword evidence="4" id="KW-0677">Repeat</keyword>
<dbReference type="AlphaFoldDB" id="A0AA85IMU6"/>
<dbReference type="PROSITE" id="PS50157">
    <property type="entry name" value="ZINC_FINGER_C2H2_2"/>
    <property type="match status" value="4"/>
</dbReference>
<comment type="subcellular location">
    <subcellularLocation>
        <location evidence="1">Nucleus</location>
    </subcellularLocation>
</comment>
<dbReference type="FunFam" id="3.30.160.60:FF:001498">
    <property type="entry name" value="Zinc finger protein 404"/>
    <property type="match status" value="1"/>
</dbReference>
<dbReference type="InterPro" id="IPR013087">
    <property type="entry name" value="Znf_C2H2_type"/>
</dbReference>
<keyword evidence="6" id="KW-0862">Zinc</keyword>
<keyword evidence="10" id="KW-0539">Nucleus</keyword>
<keyword evidence="5 11" id="KW-0863">Zinc-finger</keyword>
<comment type="similarity">
    <text evidence="2">Belongs to the krueppel C2H2-type zinc-finger protein family.</text>
</comment>
<evidence type="ECO:0000256" key="4">
    <source>
        <dbReference type="ARBA" id="ARBA00022737"/>
    </source>
</evidence>
<proteinExistence type="inferred from homology"/>
<dbReference type="Pfam" id="PF00096">
    <property type="entry name" value="zf-C2H2"/>
    <property type="match status" value="4"/>
</dbReference>
<evidence type="ECO:0000313" key="16">
    <source>
        <dbReference type="WBParaSite" id="TREG1_106710.3"/>
    </source>
</evidence>
<feature type="region of interest" description="Disordered" evidence="12">
    <location>
        <begin position="558"/>
        <end position="605"/>
    </location>
</feature>
<feature type="domain" description="C2H2-type" evidence="13">
    <location>
        <begin position="411"/>
        <end position="442"/>
    </location>
</feature>
<keyword evidence="7" id="KW-0805">Transcription regulation</keyword>
<accession>A0AA85IMU6</accession>
<evidence type="ECO:0000256" key="8">
    <source>
        <dbReference type="ARBA" id="ARBA00023125"/>
    </source>
</evidence>
<name>A0AA85IMU6_TRIRE</name>
<dbReference type="Proteomes" id="UP000050795">
    <property type="component" value="Unassembled WGS sequence"/>
</dbReference>
<evidence type="ECO:0000256" key="5">
    <source>
        <dbReference type="ARBA" id="ARBA00022771"/>
    </source>
</evidence>
<feature type="domain" description="C2H2-type" evidence="13">
    <location>
        <begin position="383"/>
        <end position="410"/>
    </location>
</feature>